<accession>A0AAD1Y514</accession>
<dbReference type="EMBL" id="CAMPGE010027658">
    <property type="protein sequence ID" value="CAI2385273.1"/>
    <property type="molecule type" value="Genomic_DNA"/>
</dbReference>
<evidence type="ECO:0000313" key="3">
    <source>
        <dbReference type="EMBL" id="CAI2385273.1"/>
    </source>
</evidence>
<organism evidence="3 4">
    <name type="scientific">Euplotes crassus</name>
    <dbReference type="NCBI Taxonomy" id="5936"/>
    <lineage>
        <taxon>Eukaryota</taxon>
        <taxon>Sar</taxon>
        <taxon>Alveolata</taxon>
        <taxon>Ciliophora</taxon>
        <taxon>Intramacronucleata</taxon>
        <taxon>Spirotrichea</taxon>
        <taxon>Hypotrichia</taxon>
        <taxon>Euplotida</taxon>
        <taxon>Euplotidae</taxon>
        <taxon>Moneuplotes</taxon>
    </lineage>
</organism>
<dbReference type="PANTHER" id="PTHR23011:SF28">
    <property type="entry name" value="CYCLIC NUCLEOTIDE-BINDING DOMAIN CONTAINING PROTEIN"/>
    <property type="match status" value="1"/>
</dbReference>
<feature type="domain" description="Cyclic nucleotide-binding" evidence="2">
    <location>
        <begin position="178"/>
        <end position="218"/>
    </location>
</feature>
<name>A0AAD1Y514_EUPCR</name>
<gene>
    <name evidence="3" type="ORF">ECRASSUSDP1_LOCUS26826</name>
</gene>
<dbReference type="PANTHER" id="PTHR23011">
    <property type="entry name" value="CYCLIC NUCLEOTIDE-BINDING DOMAIN CONTAINING PROTEIN"/>
    <property type="match status" value="1"/>
</dbReference>
<feature type="region of interest" description="Disordered" evidence="1">
    <location>
        <begin position="541"/>
        <end position="566"/>
    </location>
</feature>
<dbReference type="PRINTS" id="PR00103">
    <property type="entry name" value="CAMPKINASE"/>
</dbReference>
<dbReference type="PROSITE" id="PS00889">
    <property type="entry name" value="CNMP_BINDING_2"/>
    <property type="match status" value="1"/>
</dbReference>
<dbReference type="Gene3D" id="2.60.120.10">
    <property type="entry name" value="Jelly Rolls"/>
    <property type="match status" value="2"/>
</dbReference>
<proteinExistence type="predicted"/>
<dbReference type="PROSITE" id="PS50042">
    <property type="entry name" value="CNMP_BINDING_3"/>
    <property type="match status" value="3"/>
</dbReference>
<dbReference type="Proteomes" id="UP001295684">
    <property type="component" value="Unassembled WGS sequence"/>
</dbReference>
<feature type="domain" description="Cyclic nucleotide-binding" evidence="2">
    <location>
        <begin position="31"/>
        <end position="77"/>
    </location>
</feature>
<protein>
    <recommendedName>
        <fullName evidence="2">Cyclic nucleotide-binding domain-containing protein</fullName>
    </recommendedName>
</protein>
<feature type="region of interest" description="Disordered" evidence="1">
    <location>
        <begin position="119"/>
        <end position="158"/>
    </location>
</feature>
<dbReference type="InterPro" id="IPR018490">
    <property type="entry name" value="cNMP-bd_dom_sf"/>
</dbReference>
<dbReference type="SUPFAM" id="SSF51206">
    <property type="entry name" value="cAMP-binding domain-like"/>
    <property type="match status" value="2"/>
</dbReference>
<feature type="domain" description="Cyclic nucleotide-binding" evidence="2">
    <location>
        <begin position="237"/>
        <end position="340"/>
    </location>
</feature>
<feature type="compositionally biased region" description="Basic and acidic residues" evidence="1">
    <location>
        <begin position="119"/>
        <end position="133"/>
    </location>
</feature>
<comment type="caution">
    <text evidence="3">The sequence shown here is derived from an EMBL/GenBank/DDBJ whole genome shotgun (WGS) entry which is preliminary data.</text>
</comment>
<dbReference type="InterPro" id="IPR000595">
    <property type="entry name" value="cNMP-bd_dom"/>
</dbReference>
<sequence>MNTIARKPMSQWRNPKILFPFVKNIKFFKEQNLDQSDLKTICERLEVVQMSAGKDVFKYGYHGDKFYIILEGEVSVLIPNKKKNTPSNSKISGASIHTKVLMKRHRALSKAEDLNSSKASERWYKRDRTESNADSHTSNQNISIKKSNNRNHTREGFNCDTIVEKDKDSNREMKYNQVAVLKSGDSFGELALISLKPRAATIRCLTACKFAVLSKKYFIIKEDKISEKVEYLRQIPFFKDATKTKLSKFSYFFEEKKFKRGQIIYKEGEESKFVYIVKEGEFDFYKRMPPDCNIKIDYTEYLSQYPQNEYKEKGNGILGENASLTQCHISLLGKGKIFGEDDALIYEQYTKSCICKSTEGVLFYAYAGEFISQLKNFSDYCYEKMVEDAYSKNIKIDTKIQKKAMLTDQKNLHSTLELCLKMRYKRRKKKIIKNNYSQDIEQESADILDMCPKPTLQKKRNRKVMMKEPSRATRNFKQTIVSTGASKENKSLCEVSNFSDSKYVSFYNSKKLEPKKVIRRVTAVNPNLVTLSLKANPDISVTSQSRLSGSQTTSNFKKKRPSTANKTSKFRMVEGITNSIATPQKKKSLLRQDEELKSNENPKHSKSYCTDSTNPIQRSLLFRAQQSNFSSLYLTQDHLKKRALNRVVHHSQNEIKQDMLQNNYINVPKLLKKTPFDRILKTRSKRSRIMPIASTIQPRSGRLGCTLNSKY</sequence>
<reference evidence="3" key="1">
    <citation type="submission" date="2023-07" db="EMBL/GenBank/DDBJ databases">
        <authorList>
            <consortium name="AG Swart"/>
            <person name="Singh M."/>
            <person name="Singh A."/>
            <person name="Seah K."/>
            <person name="Emmerich C."/>
        </authorList>
    </citation>
    <scope>NUCLEOTIDE SEQUENCE</scope>
    <source>
        <strain evidence="3">DP1</strain>
    </source>
</reference>
<dbReference type="InterPro" id="IPR014710">
    <property type="entry name" value="RmlC-like_jellyroll"/>
</dbReference>
<dbReference type="InterPro" id="IPR018488">
    <property type="entry name" value="cNMP-bd_CS"/>
</dbReference>
<keyword evidence="4" id="KW-1185">Reference proteome</keyword>
<dbReference type="CDD" id="cd00038">
    <property type="entry name" value="CAP_ED"/>
    <property type="match status" value="2"/>
</dbReference>
<dbReference type="AlphaFoldDB" id="A0AAD1Y514"/>
<feature type="compositionally biased region" description="Polar residues" evidence="1">
    <location>
        <begin position="541"/>
        <end position="555"/>
    </location>
</feature>
<evidence type="ECO:0000313" key="4">
    <source>
        <dbReference type="Proteomes" id="UP001295684"/>
    </source>
</evidence>
<evidence type="ECO:0000256" key="1">
    <source>
        <dbReference type="SAM" id="MobiDB-lite"/>
    </source>
</evidence>
<evidence type="ECO:0000259" key="2">
    <source>
        <dbReference type="PROSITE" id="PS50042"/>
    </source>
</evidence>